<dbReference type="InterPro" id="IPR035965">
    <property type="entry name" value="PAS-like_dom_sf"/>
</dbReference>
<evidence type="ECO:0000256" key="1">
    <source>
        <dbReference type="ARBA" id="ARBA00004651"/>
    </source>
</evidence>
<reference evidence="14" key="1">
    <citation type="submission" date="2018-06" db="EMBL/GenBank/DDBJ databases">
        <authorList>
            <person name="Zhirakovskaya E."/>
        </authorList>
    </citation>
    <scope>NUCLEOTIDE SEQUENCE</scope>
</reference>
<evidence type="ECO:0000256" key="2">
    <source>
        <dbReference type="ARBA" id="ARBA00022475"/>
    </source>
</evidence>
<dbReference type="Pfam" id="PF07730">
    <property type="entry name" value="HisKA_3"/>
    <property type="match status" value="1"/>
</dbReference>
<evidence type="ECO:0000256" key="3">
    <source>
        <dbReference type="ARBA" id="ARBA00022553"/>
    </source>
</evidence>
<comment type="subcellular location">
    <subcellularLocation>
        <location evidence="1">Cell membrane</location>
        <topology evidence="1">Multi-pass membrane protein</topology>
    </subcellularLocation>
</comment>
<dbReference type="InterPro" id="IPR003660">
    <property type="entry name" value="HAMP_dom"/>
</dbReference>
<keyword evidence="8" id="KW-0067">ATP-binding</keyword>
<dbReference type="GO" id="GO:0046983">
    <property type="term" value="F:protein dimerization activity"/>
    <property type="evidence" value="ECO:0007669"/>
    <property type="project" value="InterPro"/>
</dbReference>
<evidence type="ECO:0000256" key="10">
    <source>
        <dbReference type="ARBA" id="ARBA00023012"/>
    </source>
</evidence>
<dbReference type="GO" id="GO:0005886">
    <property type="term" value="C:plasma membrane"/>
    <property type="evidence" value="ECO:0007669"/>
    <property type="project" value="UniProtKB-SubCell"/>
</dbReference>
<dbReference type="SUPFAM" id="SSF103190">
    <property type="entry name" value="Sensory domain-like"/>
    <property type="match status" value="1"/>
</dbReference>
<evidence type="ECO:0000256" key="9">
    <source>
        <dbReference type="ARBA" id="ARBA00022989"/>
    </source>
</evidence>
<evidence type="ECO:0000256" key="4">
    <source>
        <dbReference type="ARBA" id="ARBA00022679"/>
    </source>
</evidence>
<dbReference type="Gene3D" id="3.30.450.20">
    <property type="entry name" value="PAS domain"/>
    <property type="match status" value="2"/>
</dbReference>
<dbReference type="SUPFAM" id="SSF55874">
    <property type="entry name" value="ATPase domain of HSP90 chaperone/DNA topoisomerase II/histidine kinase"/>
    <property type="match status" value="1"/>
</dbReference>
<dbReference type="CDD" id="cd00130">
    <property type="entry name" value="PAS"/>
    <property type="match status" value="1"/>
</dbReference>
<evidence type="ECO:0000256" key="7">
    <source>
        <dbReference type="ARBA" id="ARBA00022777"/>
    </source>
</evidence>
<sequence length="761" mass="85837">MKISMRWATIIGSILLVWGANLIIIPSSYFNSQHILLRHSRDIMANISDLTMEQSYNHLYKARSAANLTKLLLSSRVVTHESAVGFGALEHYFFDQLATYPHLAGIYFGTPDGDFFYVNRDNSRIKNGFRTKIIKHGPKGRTCKLTWRDSNYKILARANDPSDTYDPRQRPWYRKAIRNNHIVWTDPYIFFTSQRPGITIAGPSYNAQGHLQGVVGVDIDIAELSTFIGKLRVGKSGEAFMLNRNGDVIAYHDIKRLIVHTGPSGATHLASVDELDNPVITKAFASVKWHYDKDGNMQLLKPLFTSFLCKGKRYTAMFTPFADKKLPWIIGVYIPDDDYLGEIKHSRKLNIIYTILLSGIASLLAMAFARAITRPVVALQEAARAIEKNDMAPTIMADSIFQEIQETADGFARMQKSIIDYRQELEEREKLHAAITSTANDAIILIDQDDNISYWNPAAEKIFGFSSKMVMGTNIFKTIMSPDDEAEERGASLRAHIQRLNDSGRAFEFMAVNAQGTKIPIEFSAAHLTIKGRQHEVVVIRDISERKRHEKVKKDLVNDLHDGIGGNLTNIKLLAEMNAARTTDEENRRVLENIAAVCQDSMLEIRNYMDILDDREINWPSWLADLRQYCFKTMEAHGIGFEMHHVLNPKACRPSSLLAMNMFKIIKEGLTNIIKHAQAEKVRLTIIIDGETLRLNLVDDGGADAGDIERNRHGRGILSMQARCRDLGGELSLKAENGLNIEIIIPLKAGSEHLVCRQEDV</sequence>
<keyword evidence="10" id="KW-0902">Two-component regulatory system</keyword>
<proteinExistence type="predicted"/>
<dbReference type="InterPro" id="IPR000014">
    <property type="entry name" value="PAS"/>
</dbReference>
<evidence type="ECO:0000313" key="14">
    <source>
        <dbReference type="EMBL" id="VAW35197.1"/>
    </source>
</evidence>
<keyword evidence="3" id="KW-0597">Phosphoprotein</keyword>
<dbReference type="InterPro" id="IPR036890">
    <property type="entry name" value="HATPase_C_sf"/>
</dbReference>
<dbReference type="AlphaFoldDB" id="A0A3B0VAG9"/>
<gene>
    <name evidence="14" type="ORF">MNBD_DELTA03-1044</name>
</gene>
<dbReference type="SMART" id="SM00091">
    <property type="entry name" value="PAS"/>
    <property type="match status" value="1"/>
</dbReference>
<name>A0A3B0VAG9_9ZZZZ</name>
<dbReference type="InterPro" id="IPR050482">
    <property type="entry name" value="Sensor_HK_TwoCompSys"/>
</dbReference>
<dbReference type="SUPFAM" id="SSF55785">
    <property type="entry name" value="PYP-like sensor domain (PAS domain)"/>
    <property type="match status" value="1"/>
</dbReference>
<dbReference type="Gene3D" id="3.30.565.10">
    <property type="entry name" value="Histidine kinase-like ATPase, C-terminal domain"/>
    <property type="match status" value="1"/>
</dbReference>
<organism evidence="14">
    <name type="scientific">hydrothermal vent metagenome</name>
    <dbReference type="NCBI Taxonomy" id="652676"/>
    <lineage>
        <taxon>unclassified sequences</taxon>
        <taxon>metagenomes</taxon>
        <taxon>ecological metagenomes</taxon>
    </lineage>
</organism>
<evidence type="ECO:0000256" key="5">
    <source>
        <dbReference type="ARBA" id="ARBA00022692"/>
    </source>
</evidence>
<dbReference type="EMBL" id="UOEX01000118">
    <property type="protein sequence ID" value="VAW35197.1"/>
    <property type="molecule type" value="Genomic_DNA"/>
</dbReference>
<keyword evidence="4 14" id="KW-0808">Transferase</keyword>
<keyword evidence="5" id="KW-0812">Transmembrane</keyword>
<dbReference type="EC" id="2.7.3.-" evidence="14"/>
<dbReference type="InterPro" id="IPR033479">
    <property type="entry name" value="dCache_1"/>
</dbReference>
<keyword evidence="2" id="KW-1003">Cell membrane</keyword>
<evidence type="ECO:0000259" key="13">
    <source>
        <dbReference type="PROSITE" id="PS50885"/>
    </source>
</evidence>
<keyword evidence="11" id="KW-0472">Membrane</keyword>
<evidence type="ECO:0000259" key="12">
    <source>
        <dbReference type="PROSITE" id="PS50112"/>
    </source>
</evidence>
<protein>
    <submittedName>
        <fullName evidence="14">C4-dicarboxylate transport sensor protein</fullName>
        <ecNumber evidence="14">2.7.3.-</ecNumber>
    </submittedName>
</protein>
<dbReference type="InterPro" id="IPR011712">
    <property type="entry name" value="Sig_transdc_His_kin_sub3_dim/P"/>
</dbReference>
<dbReference type="GO" id="GO:0006355">
    <property type="term" value="P:regulation of DNA-templated transcription"/>
    <property type="evidence" value="ECO:0007669"/>
    <property type="project" value="InterPro"/>
</dbReference>
<dbReference type="Pfam" id="PF00989">
    <property type="entry name" value="PAS"/>
    <property type="match status" value="1"/>
</dbReference>
<keyword evidence="9" id="KW-1133">Transmembrane helix</keyword>
<evidence type="ECO:0000256" key="8">
    <source>
        <dbReference type="ARBA" id="ARBA00022840"/>
    </source>
</evidence>
<dbReference type="PROSITE" id="PS50112">
    <property type="entry name" value="PAS"/>
    <property type="match status" value="1"/>
</dbReference>
<dbReference type="CDD" id="cd12913">
    <property type="entry name" value="PDC1_MCP_like"/>
    <property type="match status" value="1"/>
</dbReference>
<dbReference type="CDD" id="cd16917">
    <property type="entry name" value="HATPase_UhpB-NarQ-NarX-like"/>
    <property type="match status" value="1"/>
</dbReference>
<dbReference type="Pfam" id="PF02743">
    <property type="entry name" value="dCache_1"/>
    <property type="match status" value="1"/>
</dbReference>
<feature type="domain" description="PAS" evidence="12">
    <location>
        <begin position="428"/>
        <end position="500"/>
    </location>
</feature>
<keyword evidence="7" id="KW-0418">Kinase</keyword>
<evidence type="ECO:0000256" key="11">
    <source>
        <dbReference type="ARBA" id="ARBA00023136"/>
    </source>
</evidence>
<dbReference type="PROSITE" id="PS50885">
    <property type="entry name" value="HAMP"/>
    <property type="match status" value="1"/>
</dbReference>
<dbReference type="Gene3D" id="1.20.5.1930">
    <property type="match status" value="1"/>
</dbReference>
<dbReference type="InterPro" id="IPR013767">
    <property type="entry name" value="PAS_fold"/>
</dbReference>
<dbReference type="Gene3D" id="6.10.340.10">
    <property type="match status" value="1"/>
</dbReference>
<dbReference type="GO" id="GO:0005524">
    <property type="term" value="F:ATP binding"/>
    <property type="evidence" value="ECO:0007669"/>
    <property type="project" value="UniProtKB-KW"/>
</dbReference>
<evidence type="ECO:0000256" key="6">
    <source>
        <dbReference type="ARBA" id="ARBA00022741"/>
    </source>
</evidence>
<dbReference type="GO" id="GO:0000155">
    <property type="term" value="F:phosphorelay sensor kinase activity"/>
    <property type="evidence" value="ECO:0007669"/>
    <property type="project" value="InterPro"/>
</dbReference>
<accession>A0A3B0VAG9</accession>
<dbReference type="InterPro" id="IPR029151">
    <property type="entry name" value="Sensor-like_sf"/>
</dbReference>
<dbReference type="NCBIfam" id="TIGR00229">
    <property type="entry name" value="sensory_box"/>
    <property type="match status" value="1"/>
</dbReference>
<feature type="domain" description="HAMP" evidence="13">
    <location>
        <begin position="370"/>
        <end position="423"/>
    </location>
</feature>
<keyword evidence="6" id="KW-0547">Nucleotide-binding</keyword>
<dbReference type="PANTHER" id="PTHR24421">
    <property type="entry name" value="NITRATE/NITRITE SENSOR PROTEIN NARX-RELATED"/>
    <property type="match status" value="1"/>
</dbReference>